<dbReference type="PANTHER" id="PTHR38118:SF4">
    <property type="match status" value="1"/>
</dbReference>
<evidence type="ECO:0000256" key="1">
    <source>
        <dbReference type="SAM" id="SignalP"/>
    </source>
</evidence>
<keyword evidence="1" id="KW-0732">Signal</keyword>
<feature type="chain" id="PRO_5041990576" description="DUF7707 domain-containing protein" evidence="1">
    <location>
        <begin position="18"/>
        <end position="206"/>
    </location>
</feature>
<proteinExistence type="predicted"/>
<dbReference type="EMBL" id="JAQJAN010000004">
    <property type="protein sequence ID" value="KAJ5732001.1"/>
    <property type="molecule type" value="Genomic_DNA"/>
</dbReference>
<gene>
    <name evidence="3" type="ORF">N7493_003482</name>
</gene>
<sequence>MLSSIVLFSTLVVSALGQNSQNSSAAAYTFPAGFNIGLVKPDELNSWCQGQRNQCPAICKTGTKQNTCDPSTLSFSCVCADGSSADVSPFIQTVPFYVCEANFGQCINAHPDDSVGQEACKKAAKCGNKNATALAMSSSTTTSAVATHTMNMATTTDSDSDKAVTSSVAAASTTTTNAAVPLGGMLETASTGLLASVMFLAMRLVM</sequence>
<dbReference type="InterPro" id="IPR056124">
    <property type="entry name" value="DUF7707"/>
</dbReference>
<organism evidence="3 4">
    <name type="scientific">Penicillium malachiteum</name>
    <dbReference type="NCBI Taxonomy" id="1324776"/>
    <lineage>
        <taxon>Eukaryota</taxon>
        <taxon>Fungi</taxon>
        <taxon>Dikarya</taxon>
        <taxon>Ascomycota</taxon>
        <taxon>Pezizomycotina</taxon>
        <taxon>Eurotiomycetes</taxon>
        <taxon>Eurotiomycetidae</taxon>
        <taxon>Eurotiales</taxon>
        <taxon>Aspergillaceae</taxon>
        <taxon>Penicillium</taxon>
    </lineage>
</organism>
<feature type="signal peptide" evidence="1">
    <location>
        <begin position="1"/>
        <end position="17"/>
    </location>
</feature>
<dbReference type="AlphaFoldDB" id="A0AAD6HPQ7"/>
<evidence type="ECO:0000313" key="4">
    <source>
        <dbReference type="Proteomes" id="UP001215712"/>
    </source>
</evidence>
<dbReference type="Pfam" id="PF24808">
    <property type="entry name" value="DUF7707"/>
    <property type="match status" value="1"/>
</dbReference>
<keyword evidence="4" id="KW-1185">Reference proteome</keyword>
<protein>
    <recommendedName>
        <fullName evidence="2">DUF7707 domain-containing protein</fullName>
    </recommendedName>
</protein>
<comment type="caution">
    <text evidence="3">The sequence shown here is derived from an EMBL/GenBank/DDBJ whole genome shotgun (WGS) entry which is preliminary data.</text>
</comment>
<evidence type="ECO:0000313" key="3">
    <source>
        <dbReference type="EMBL" id="KAJ5732001.1"/>
    </source>
</evidence>
<dbReference type="PANTHER" id="PTHR38118">
    <property type="entry name" value="ANCHORED CELL WALL PROTEIN 11-RELATED"/>
    <property type="match status" value="1"/>
</dbReference>
<reference evidence="3" key="2">
    <citation type="submission" date="2023-01" db="EMBL/GenBank/DDBJ databases">
        <authorList>
            <person name="Petersen C."/>
        </authorList>
    </citation>
    <scope>NUCLEOTIDE SEQUENCE</scope>
    <source>
        <strain evidence="3">IBT 17514</strain>
    </source>
</reference>
<name>A0AAD6HPQ7_9EURO</name>
<reference evidence="3" key="1">
    <citation type="journal article" date="2023" name="IMA Fungus">
        <title>Comparative genomic study of the Penicillium genus elucidates a diverse pangenome and 15 lateral gene transfer events.</title>
        <authorList>
            <person name="Petersen C."/>
            <person name="Sorensen T."/>
            <person name="Nielsen M.R."/>
            <person name="Sondergaard T.E."/>
            <person name="Sorensen J.L."/>
            <person name="Fitzpatrick D.A."/>
            <person name="Frisvad J.C."/>
            <person name="Nielsen K.L."/>
        </authorList>
    </citation>
    <scope>NUCLEOTIDE SEQUENCE</scope>
    <source>
        <strain evidence="3">IBT 17514</strain>
    </source>
</reference>
<feature type="domain" description="DUF7707" evidence="2">
    <location>
        <begin position="35"/>
        <end position="130"/>
    </location>
</feature>
<accession>A0AAD6HPQ7</accession>
<dbReference type="Proteomes" id="UP001215712">
    <property type="component" value="Unassembled WGS sequence"/>
</dbReference>
<evidence type="ECO:0000259" key="2">
    <source>
        <dbReference type="Pfam" id="PF24808"/>
    </source>
</evidence>